<reference evidence="2" key="2">
    <citation type="submission" date="2021-04" db="EMBL/GenBank/DDBJ databases">
        <authorList>
            <person name="Gilroy R."/>
        </authorList>
    </citation>
    <scope>NUCLEOTIDE SEQUENCE</scope>
    <source>
        <strain evidence="2">ChiHjej13B12-4958</strain>
    </source>
</reference>
<sequence length="295" mass="31036">MWFVTAAVPRDVLTAEPAADRGFARKYLAQLAVELPDAGFSAPVHIGDFDMNRSTPPSPDEFYIGGYAGLSVVQTVIPGLTKLSEIPAPYLGLVAAADIYATCRTPDDPSGLGGFAHWSGGTLKRAFTATRETVYEDTGLPDSFEAPFWEGNEETTGIQLPFIPGKMGDAAIGHWLGFRVARDGLDIPVSAFAVDGRPAQRSRPAGRPTATTSAAGWGSASASGAAGDGADYDVYDDYAEAKDPSSRDTGELLRSAAGSVFTGVGNGVRASAKFLRTGANRIGDEVRRRARNTGR</sequence>
<organism evidence="2 3">
    <name type="scientific">Candidatus Corynebacterium faecigallinarum</name>
    <dbReference type="NCBI Taxonomy" id="2838528"/>
    <lineage>
        <taxon>Bacteria</taxon>
        <taxon>Bacillati</taxon>
        <taxon>Actinomycetota</taxon>
        <taxon>Actinomycetes</taxon>
        <taxon>Mycobacteriales</taxon>
        <taxon>Corynebacteriaceae</taxon>
        <taxon>Corynebacterium</taxon>
    </lineage>
</organism>
<feature type="region of interest" description="Disordered" evidence="1">
    <location>
        <begin position="197"/>
        <end position="226"/>
    </location>
</feature>
<gene>
    <name evidence="2" type="ORF">H9751_03530</name>
</gene>
<dbReference type="Proteomes" id="UP000823858">
    <property type="component" value="Unassembled WGS sequence"/>
</dbReference>
<evidence type="ECO:0000256" key="1">
    <source>
        <dbReference type="SAM" id="MobiDB-lite"/>
    </source>
</evidence>
<proteinExistence type="predicted"/>
<protein>
    <submittedName>
        <fullName evidence="2">Uncharacterized protein</fullName>
    </submittedName>
</protein>
<name>A0A9D2TPS2_9CORY</name>
<evidence type="ECO:0000313" key="3">
    <source>
        <dbReference type="Proteomes" id="UP000823858"/>
    </source>
</evidence>
<reference evidence="2" key="1">
    <citation type="journal article" date="2021" name="PeerJ">
        <title>Extensive microbial diversity within the chicken gut microbiome revealed by metagenomics and culture.</title>
        <authorList>
            <person name="Gilroy R."/>
            <person name="Ravi A."/>
            <person name="Getino M."/>
            <person name="Pursley I."/>
            <person name="Horton D.L."/>
            <person name="Alikhan N.F."/>
            <person name="Baker D."/>
            <person name="Gharbi K."/>
            <person name="Hall N."/>
            <person name="Watson M."/>
            <person name="Adriaenssens E.M."/>
            <person name="Foster-Nyarko E."/>
            <person name="Jarju S."/>
            <person name="Secka A."/>
            <person name="Antonio M."/>
            <person name="Oren A."/>
            <person name="Chaudhuri R.R."/>
            <person name="La Ragione R."/>
            <person name="Hildebrand F."/>
            <person name="Pallen M.J."/>
        </authorList>
    </citation>
    <scope>NUCLEOTIDE SEQUENCE</scope>
    <source>
        <strain evidence="2">ChiHjej13B12-4958</strain>
    </source>
</reference>
<evidence type="ECO:0000313" key="2">
    <source>
        <dbReference type="EMBL" id="HJC84615.1"/>
    </source>
</evidence>
<dbReference type="AlphaFoldDB" id="A0A9D2TPS2"/>
<dbReference type="Pfam" id="PF21997">
    <property type="entry name" value="DUF6928"/>
    <property type="match status" value="1"/>
</dbReference>
<dbReference type="InterPro" id="IPR053847">
    <property type="entry name" value="DUF6928"/>
</dbReference>
<accession>A0A9D2TPS2</accession>
<feature type="compositionally biased region" description="Low complexity" evidence="1">
    <location>
        <begin position="209"/>
        <end position="226"/>
    </location>
</feature>
<comment type="caution">
    <text evidence="2">The sequence shown here is derived from an EMBL/GenBank/DDBJ whole genome shotgun (WGS) entry which is preliminary data.</text>
</comment>
<dbReference type="EMBL" id="DWVP01000005">
    <property type="protein sequence ID" value="HJC84615.1"/>
    <property type="molecule type" value="Genomic_DNA"/>
</dbReference>